<dbReference type="GO" id="GO:1901137">
    <property type="term" value="P:carbohydrate derivative biosynthetic process"/>
    <property type="evidence" value="ECO:0007669"/>
    <property type="project" value="UniProtKB-ARBA"/>
</dbReference>
<dbReference type="Pfam" id="PF00534">
    <property type="entry name" value="Glycos_transf_1"/>
    <property type="match status" value="1"/>
</dbReference>
<dbReference type="CDD" id="cd03802">
    <property type="entry name" value="GT4_AviGT4-like"/>
    <property type="match status" value="1"/>
</dbReference>
<dbReference type="GO" id="GO:1903509">
    <property type="term" value="P:liposaccharide metabolic process"/>
    <property type="evidence" value="ECO:0007669"/>
    <property type="project" value="UniProtKB-ARBA"/>
</dbReference>
<dbReference type="InterPro" id="IPR028098">
    <property type="entry name" value="Glyco_trans_4-like_N"/>
</dbReference>
<evidence type="ECO:0000256" key="2">
    <source>
        <dbReference type="ARBA" id="ARBA00022679"/>
    </source>
</evidence>
<dbReference type="AlphaFoldDB" id="A0A243QF77"/>
<evidence type="ECO:0000313" key="5">
    <source>
        <dbReference type="EMBL" id="OUC80408.1"/>
    </source>
</evidence>
<dbReference type="SUPFAM" id="SSF53756">
    <property type="entry name" value="UDP-Glycosyltransferase/glycogen phosphorylase"/>
    <property type="match status" value="1"/>
</dbReference>
<keyword evidence="6" id="KW-1185">Reference proteome</keyword>
<dbReference type="RefSeq" id="WP_086534100.1">
    <property type="nucleotide sequence ID" value="NZ_JBLKRZ010000001.1"/>
</dbReference>
<feature type="domain" description="Glycosyl transferase family 1" evidence="3">
    <location>
        <begin position="189"/>
        <end position="323"/>
    </location>
</feature>
<sequence length="369" mass="39643">MRDTLKIAIVASSRYPIAQPFAGGLEAHVWHLTRALTLAGHEVTLFAGAGSDLPVDSDRLRGELFEPSAAARSDVSMPQLEALQDHHAYLSLMLSFTRNPGDYDVIHNHSLHYLPVAMGPAVQTPMVTTLHTPPTPWLESALTLAPGTRCVAVSRHTARSWSHVLGDIPVVHNGVQLERWPTGPGGDDLVWFGRFVPEKGAHLAIEAAQRAGRRLRLAGPISDTRYFEQQIAPSLGGLVHYEGHLHQHDLARLVGSCGTTLVSPVWDEPYGLVVAESLACGTPVACFARGGIPEIVGDDAGVLVPPGDVDALALAAEQALTIDRRLVRRRAEEHCSDTAMIGRYTDIYADLVAGRPVTGAESPALEVPV</sequence>
<dbReference type="PANTHER" id="PTHR45947">
    <property type="entry name" value="SULFOQUINOVOSYL TRANSFERASE SQD2"/>
    <property type="match status" value="1"/>
</dbReference>
<dbReference type="InterPro" id="IPR001296">
    <property type="entry name" value="Glyco_trans_1"/>
</dbReference>
<keyword evidence="2 5" id="KW-0808">Transferase</keyword>
<protein>
    <submittedName>
        <fullName evidence="5">Glycosyl transferase family 1</fullName>
    </submittedName>
</protein>
<dbReference type="Pfam" id="PF13439">
    <property type="entry name" value="Glyco_transf_4"/>
    <property type="match status" value="1"/>
</dbReference>
<feature type="domain" description="Glycosyltransferase subfamily 4-like N-terminal" evidence="4">
    <location>
        <begin position="23"/>
        <end position="179"/>
    </location>
</feature>
<comment type="caution">
    <text evidence="5">The sequence shown here is derived from an EMBL/GenBank/DDBJ whole genome shotgun (WGS) entry which is preliminary data.</text>
</comment>
<dbReference type="EMBL" id="NGFO01000003">
    <property type="protein sequence ID" value="OUC80408.1"/>
    <property type="molecule type" value="Genomic_DNA"/>
</dbReference>
<evidence type="ECO:0000256" key="1">
    <source>
        <dbReference type="ARBA" id="ARBA00022676"/>
    </source>
</evidence>
<evidence type="ECO:0000259" key="3">
    <source>
        <dbReference type="Pfam" id="PF00534"/>
    </source>
</evidence>
<dbReference type="STRING" id="417102.CA982_04285"/>
<dbReference type="Gene3D" id="3.40.50.2000">
    <property type="entry name" value="Glycogen Phosphorylase B"/>
    <property type="match status" value="2"/>
</dbReference>
<name>A0A243QF77_9ACTN</name>
<reference evidence="5 6" key="1">
    <citation type="submission" date="2017-05" db="EMBL/GenBank/DDBJ databases">
        <title>Biotechnological potential of actinobacteria isolated from South African environments.</title>
        <authorList>
            <person name="Le Roes-Hill M."/>
            <person name="Prins A."/>
            <person name="Durrell K.A."/>
        </authorList>
    </citation>
    <scope>NUCLEOTIDE SEQUENCE [LARGE SCALE GENOMIC DNA]</scope>
    <source>
        <strain evidence="5">BS2</strain>
    </source>
</reference>
<dbReference type="InterPro" id="IPR050194">
    <property type="entry name" value="Glycosyltransferase_grp1"/>
</dbReference>
<proteinExistence type="predicted"/>
<evidence type="ECO:0000259" key="4">
    <source>
        <dbReference type="Pfam" id="PF13439"/>
    </source>
</evidence>
<dbReference type="OrthoDB" id="9809227at2"/>
<dbReference type="GO" id="GO:0016757">
    <property type="term" value="F:glycosyltransferase activity"/>
    <property type="evidence" value="ECO:0007669"/>
    <property type="project" value="UniProtKB-KW"/>
</dbReference>
<dbReference type="PANTHER" id="PTHR45947:SF3">
    <property type="entry name" value="SULFOQUINOVOSYL TRANSFERASE SQD2"/>
    <property type="match status" value="1"/>
</dbReference>
<keyword evidence="1" id="KW-0328">Glycosyltransferase</keyword>
<accession>A0A243QF77</accession>
<organism evidence="5 6">
    <name type="scientific">Gordonia lacunae</name>
    <dbReference type="NCBI Taxonomy" id="417102"/>
    <lineage>
        <taxon>Bacteria</taxon>
        <taxon>Bacillati</taxon>
        <taxon>Actinomycetota</taxon>
        <taxon>Actinomycetes</taxon>
        <taxon>Mycobacteriales</taxon>
        <taxon>Gordoniaceae</taxon>
        <taxon>Gordonia</taxon>
    </lineage>
</organism>
<dbReference type="Proteomes" id="UP000194632">
    <property type="component" value="Unassembled WGS sequence"/>
</dbReference>
<gene>
    <name evidence="5" type="ORF">CA982_04285</name>
</gene>
<evidence type="ECO:0000313" key="6">
    <source>
        <dbReference type="Proteomes" id="UP000194632"/>
    </source>
</evidence>